<sequence length="298" mass="32826">MLMCCWLFLFSSAKGTIHQWNLTTRRPERTLDGHSGASVIWLKTLGSRETLISQGRDSRVCTWDLAEGRSAVTDSIRTGSVGFCQCSLLETGLCSRLLAHPVETMDEVKVIDFPSGTAVCSLKPDARLGMVMCTKLWQPDSGRGPLLLVGYEAGTLALWDVAQRQPLSTLVAHSEPLLCLDFDPERLRGASGSAERAVCSWTLDGQQNLQMAVSVELVNPGISQLSLRADRKLLASAGWDHRVRLFGWKKLKPLAVLQYHTDSVLSVAFSDHADPRLRLMAAGSKDQRISIWSVYNEG</sequence>
<dbReference type="GeneTree" id="ENSGT00390000018606"/>
<dbReference type="Ensembl" id="ENSPKIT00000010685.1">
    <property type="protein sequence ID" value="ENSPKIP00000029884.1"/>
    <property type="gene ID" value="ENSPKIG00000010949.1"/>
</dbReference>
<proteinExistence type="predicted"/>
<evidence type="ECO:0000313" key="5">
    <source>
        <dbReference type="Ensembl" id="ENSPKIP00000029884.1"/>
    </source>
</evidence>
<dbReference type="Proteomes" id="UP000261540">
    <property type="component" value="Unplaced"/>
</dbReference>
<dbReference type="PROSITE" id="PS50082">
    <property type="entry name" value="WD_REPEATS_2"/>
    <property type="match status" value="1"/>
</dbReference>
<keyword evidence="2" id="KW-0677">Repeat</keyword>
<organism evidence="5 6">
    <name type="scientific">Paramormyrops kingsleyae</name>
    <dbReference type="NCBI Taxonomy" id="1676925"/>
    <lineage>
        <taxon>Eukaryota</taxon>
        <taxon>Metazoa</taxon>
        <taxon>Chordata</taxon>
        <taxon>Craniata</taxon>
        <taxon>Vertebrata</taxon>
        <taxon>Euteleostomi</taxon>
        <taxon>Actinopterygii</taxon>
        <taxon>Neopterygii</taxon>
        <taxon>Teleostei</taxon>
        <taxon>Osteoglossocephala</taxon>
        <taxon>Osteoglossomorpha</taxon>
        <taxon>Osteoglossiformes</taxon>
        <taxon>Mormyridae</taxon>
        <taxon>Paramormyrops</taxon>
    </lineage>
</organism>
<evidence type="ECO:0000313" key="6">
    <source>
        <dbReference type="Proteomes" id="UP000261540"/>
    </source>
</evidence>
<name>A0A3B3SGI1_9TELE</name>
<evidence type="ECO:0000256" key="1">
    <source>
        <dbReference type="ARBA" id="ARBA00022574"/>
    </source>
</evidence>
<dbReference type="SMART" id="SM00320">
    <property type="entry name" value="WD40"/>
    <property type="match status" value="5"/>
</dbReference>
<feature type="chain" id="PRO_5017365077" evidence="4">
    <location>
        <begin position="16"/>
        <end position="298"/>
    </location>
</feature>
<evidence type="ECO:0000256" key="2">
    <source>
        <dbReference type="ARBA" id="ARBA00022737"/>
    </source>
</evidence>
<dbReference type="InterPro" id="IPR001680">
    <property type="entry name" value="WD40_rpt"/>
</dbReference>
<feature type="signal peptide" evidence="4">
    <location>
        <begin position="1"/>
        <end position="15"/>
    </location>
</feature>
<dbReference type="Gene3D" id="2.130.10.10">
    <property type="entry name" value="YVTN repeat-like/Quinoprotein amine dehydrogenase"/>
    <property type="match status" value="2"/>
</dbReference>
<dbReference type="Pfam" id="PF00400">
    <property type="entry name" value="WD40"/>
    <property type="match status" value="2"/>
</dbReference>
<reference evidence="5" key="1">
    <citation type="submission" date="2025-08" db="UniProtKB">
        <authorList>
            <consortium name="Ensembl"/>
        </authorList>
    </citation>
    <scope>IDENTIFICATION</scope>
</reference>
<dbReference type="PANTHER" id="PTHR19854:SF1">
    <property type="entry name" value="GUANINE NUCLEOTIDE-BINDING PROTEIN SUBUNIT BETA-LIKE PROTEIN 1"/>
    <property type="match status" value="1"/>
</dbReference>
<evidence type="ECO:0000256" key="4">
    <source>
        <dbReference type="SAM" id="SignalP"/>
    </source>
</evidence>
<reference evidence="5" key="2">
    <citation type="submission" date="2025-09" db="UniProtKB">
        <authorList>
            <consortium name="Ensembl"/>
        </authorList>
    </citation>
    <scope>IDENTIFICATION</scope>
</reference>
<keyword evidence="4" id="KW-0732">Signal</keyword>
<dbReference type="PANTHER" id="PTHR19854">
    <property type="entry name" value="TRANSDUCIN BETA-LIKE 3"/>
    <property type="match status" value="1"/>
</dbReference>
<dbReference type="AlphaFoldDB" id="A0A3B3SGI1"/>
<feature type="repeat" description="WD" evidence="3">
    <location>
        <begin position="257"/>
        <end position="298"/>
    </location>
</feature>
<protein>
    <submittedName>
        <fullName evidence="5">Guanine nucleotide binding protein (G protein), beta polypeptide 1-like</fullName>
    </submittedName>
</protein>
<accession>A0A3B3SGI1</accession>
<keyword evidence="1 3" id="KW-0853">WD repeat</keyword>
<dbReference type="SUPFAM" id="SSF50978">
    <property type="entry name" value="WD40 repeat-like"/>
    <property type="match status" value="1"/>
</dbReference>
<dbReference type="PROSITE" id="PS50294">
    <property type="entry name" value="WD_REPEATS_REGION"/>
    <property type="match status" value="1"/>
</dbReference>
<evidence type="ECO:0000256" key="3">
    <source>
        <dbReference type="PROSITE-ProRule" id="PRU00221"/>
    </source>
</evidence>
<keyword evidence="6" id="KW-1185">Reference proteome</keyword>
<dbReference type="InterPro" id="IPR015943">
    <property type="entry name" value="WD40/YVTN_repeat-like_dom_sf"/>
</dbReference>
<dbReference type="InterPro" id="IPR036322">
    <property type="entry name" value="WD40_repeat_dom_sf"/>
</dbReference>